<evidence type="ECO:0008006" key="4">
    <source>
        <dbReference type="Google" id="ProtNLM"/>
    </source>
</evidence>
<dbReference type="Proteomes" id="UP000008703">
    <property type="component" value="Chromosome"/>
</dbReference>
<evidence type="ECO:0000313" key="1">
    <source>
        <dbReference type="EMBL" id="AEM84197.1"/>
    </source>
</evidence>
<proteinExistence type="predicted"/>
<dbReference type="EMBL" id="CP002994">
    <property type="protein sequence ID" value="AEM84197.1"/>
    <property type="molecule type" value="Genomic_DNA"/>
</dbReference>
<reference evidence="1 3" key="1">
    <citation type="submission" date="2011-08" db="EMBL/GenBank/DDBJ databases">
        <title>Complete sequence of chromosome of Streptomyces violaceusniger Tu 4113.</title>
        <authorList>
            <consortium name="US DOE Joint Genome Institute"/>
            <person name="Lucas S."/>
            <person name="Han J."/>
            <person name="Lapidus A."/>
            <person name="Cheng J.-F."/>
            <person name="Goodwin L."/>
            <person name="Pitluck S."/>
            <person name="Peters L."/>
            <person name="Ivanova N."/>
            <person name="Daligault H."/>
            <person name="Detter J.C."/>
            <person name="Han C."/>
            <person name="Tapia R."/>
            <person name="Land M."/>
            <person name="Hauser L."/>
            <person name="Kyrpides N."/>
            <person name="Ivanova N."/>
            <person name="Pagani I."/>
            <person name="Hagen A."/>
            <person name="Katz L."/>
            <person name="Fiedler H.-P."/>
            <person name="Keasling J."/>
            <person name="Fortman J."/>
            <person name="Woyke T."/>
        </authorList>
    </citation>
    <scope>NUCLEOTIDE SEQUENCE [LARGE SCALE GENOMIC DNA]</scope>
    <source>
        <strain evidence="1">Tu 4113</strain>
        <strain evidence="3">Tu 4133</strain>
    </source>
</reference>
<protein>
    <recommendedName>
        <fullName evidence="4">Core-binding (CB) domain-containing protein</fullName>
    </recommendedName>
</protein>
<organism evidence="1 3">
    <name type="scientific">Streptomyces violaceusniger (strain Tu 4113)</name>
    <dbReference type="NCBI Taxonomy" id="653045"/>
    <lineage>
        <taxon>Bacteria</taxon>
        <taxon>Bacillati</taxon>
        <taxon>Actinomycetota</taxon>
        <taxon>Actinomycetes</taxon>
        <taxon>Kitasatosporales</taxon>
        <taxon>Streptomycetaceae</taxon>
        <taxon>Streptomyces</taxon>
        <taxon>Streptomyces violaceusniger group</taxon>
    </lineage>
</organism>
<dbReference type="EMBL" id="CP002994">
    <property type="protein sequence ID" value="AEM84273.1"/>
    <property type="molecule type" value="Genomic_DNA"/>
</dbReference>
<dbReference type="eggNOG" id="COG4974">
    <property type="taxonomic scope" value="Bacteria"/>
</dbReference>
<dbReference type="AlphaFoldDB" id="G2P520"/>
<dbReference type="HOGENOM" id="CLU_713558_0_0_11"/>
<evidence type="ECO:0000313" key="2">
    <source>
        <dbReference type="EMBL" id="AEM84273.1"/>
    </source>
</evidence>
<dbReference type="KEGG" id="svl:Strvi_4600"/>
<dbReference type="RefSeq" id="WP_014057695.1">
    <property type="nucleotide sequence ID" value="NC_015957.1"/>
</dbReference>
<gene>
    <name evidence="1" type="ORF">Strvi_4600</name>
    <name evidence="2" type="ORF">Strvi_4694</name>
</gene>
<accession>G2P520</accession>
<evidence type="ECO:0000313" key="3">
    <source>
        <dbReference type="Proteomes" id="UP000008703"/>
    </source>
</evidence>
<name>G2P520_STRV4</name>
<dbReference type="KEGG" id="svl:Strvi_4694"/>
<sequence length="387" mass="44319">MSRYPKGHRKPTDSCGSCLAWGNFSGRLCPACYMFGRSHKTAACVGCRRVQPLKWDYCRLCWCQARFSAKAVAGQQADEADVRDRLGAVRHHQLFFMGMHHRHGSVPTPRPHGGRWGASCKPPPAPAWRPNPGWRQLPLFEQIPRDYSRLDPAVADLVSPWLAWAKYLAHQLAEARGWGRDIRFAVNRGLALVLTGYVEGDVIRHSEIFALLRTRDLPVLHTVTVLEEMGIFEDDSEPSFERWLAERLEGLAPGIRSEAERWTRVLRDGGPRSLPRQSGTVWLHLNRVRPALLEWSNRYDHLREVTRDDVLAHAQTLHGRQRHDQLVALRSLFAWAKRAGLIFRNPTSRIKVGQYQYAVLWSANQRTRDEPTHCVHRMVRARLPPGL</sequence>
<keyword evidence="3" id="KW-1185">Reference proteome</keyword>